<dbReference type="RefSeq" id="WP_107684737.1">
    <property type="nucleotide sequence ID" value="NZ_PZKL01000045.1"/>
</dbReference>
<evidence type="ECO:0000313" key="1">
    <source>
        <dbReference type="EMBL" id="PTH79112.1"/>
    </source>
</evidence>
<protein>
    <submittedName>
        <fullName evidence="1">Uncharacterized protein</fullName>
    </submittedName>
</protein>
<dbReference type="AlphaFoldDB" id="A0A2T4MX24"/>
<proteinExistence type="predicted"/>
<dbReference type="EMBL" id="PZKL01000045">
    <property type="protein sequence ID" value="PTH79112.1"/>
    <property type="molecule type" value="Genomic_DNA"/>
</dbReference>
<reference evidence="1 2" key="1">
    <citation type="submission" date="2018-03" db="EMBL/GenBank/DDBJ databases">
        <title>Aeromonas veronii whole genome sequencing and analysis.</title>
        <authorList>
            <person name="Xie H."/>
            <person name="Liu T."/>
            <person name="Wang K."/>
        </authorList>
    </citation>
    <scope>NUCLEOTIDE SEQUENCE [LARGE SCALE GENOMIC DNA]</scope>
    <source>
        <strain evidence="1 2">XH.VA.1</strain>
    </source>
</reference>
<evidence type="ECO:0000313" key="2">
    <source>
        <dbReference type="Proteomes" id="UP000241986"/>
    </source>
</evidence>
<organism evidence="1 2">
    <name type="scientific">Aeromonas veronii</name>
    <dbReference type="NCBI Taxonomy" id="654"/>
    <lineage>
        <taxon>Bacteria</taxon>
        <taxon>Pseudomonadati</taxon>
        <taxon>Pseudomonadota</taxon>
        <taxon>Gammaproteobacteria</taxon>
        <taxon>Aeromonadales</taxon>
        <taxon>Aeromonadaceae</taxon>
        <taxon>Aeromonas</taxon>
    </lineage>
</organism>
<comment type="caution">
    <text evidence="1">The sequence shown here is derived from an EMBL/GenBank/DDBJ whole genome shotgun (WGS) entry which is preliminary data.</text>
</comment>
<accession>A0A2T4MX24</accession>
<sequence length="117" mass="12863">MNITILDALRNVLALAKEHAVTGEDNDSVKLLGLLLTGSNAESGIKGFILNDQDLLNGETVSFAPIADTNWDLLKSIEDVAIDMRTGDRKQAIREHLGQDEQGEYHKVIEITFTSKI</sequence>
<name>A0A2T4MX24_AERVE</name>
<dbReference type="Proteomes" id="UP000241986">
    <property type="component" value="Unassembled WGS sequence"/>
</dbReference>
<gene>
    <name evidence="1" type="ORF">DAA48_21985</name>
</gene>